<keyword evidence="3" id="KW-1185">Reference proteome</keyword>
<dbReference type="EMBL" id="CP003130">
    <property type="protein sequence ID" value="AEU36970.1"/>
    <property type="molecule type" value="Genomic_DNA"/>
</dbReference>
<dbReference type="InterPro" id="IPR028212">
    <property type="entry name" value="GHL6"/>
</dbReference>
<gene>
    <name evidence="2" type="ordered locus">AciX8_2660</name>
</gene>
<feature type="region of interest" description="Disordered" evidence="1">
    <location>
        <begin position="565"/>
        <end position="587"/>
    </location>
</feature>
<dbReference type="SUPFAM" id="SSF51445">
    <property type="entry name" value="(Trans)glycosidases"/>
    <property type="match status" value="1"/>
</dbReference>
<organism evidence="2 3">
    <name type="scientific">Granulicella mallensis (strain ATCC BAA-1857 / DSM 23137 / MP5ACTX8)</name>
    <dbReference type="NCBI Taxonomy" id="682795"/>
    <lineage>
        <taxon>Bacteria</taxon>
        <taxon>Pseudomonadati</taxon>
        <taxon>Acidobacteriota</taxon>
        <taxon>Terriglobia</taxon>
        <taxon>Terriglobales</taxon>
        <taxon>Acidobacteriaceae</taxon>
        <taxon>Granulicella</taxon>
    </lineage>
</organism>
<dbReference type="NCBIfam" id="TIGR01409">
    <property type="entry name" value="TAT_signal_seq"/>
    <property type="match status" value="1"/>
</dbReference>
<dbReference type="eggNOG" id="COG1874">
    <property type="taxonomic scope" value="Bacteria"/>
</dbReference>
<dbReference type="InterPro" id="IPR019546">
    <property type="entry name" value="TAT_signal_bac_arc"/>
</dbReference>
<dbReference type="PROSITE" id="PS51318">
    <property type="entry name" value="TAT"/>
    <property type="match status" value="1"/>
</dbReference>
<evidence type="ECO:0000256" key="1">
    <source>
        <dbReference type="SAM" id="MobiDB-lite"/>
    </source>
</evidence>
<dbReference type="Pfam" id="PF14871">
    <property type="entry name" value="GHL6"/>
    <property type="match status" value="1"/>
</dbReference>
<evidence type="ECO:0000313" key="3">
    <source>
        <dbReference type="Proteomes" id="UP000007113"/>
    </source>
</evidence>
<dbReference type="AlphaFoldDB" id="G8P146"/>
<evidence type="ECO:0008006" key="4">
    <source>
        <dbReference type="Google" id="ProtNLM"/>
    </source>
</evidence>
<dbReference type="Proteomes" id="UP000007113">
    <property type="component" value="Chromosome"/>
</dbReference>
<evidence type="ECO:0000313" key="2">
    <source>
        <dbReference type="EMBL" id="AEU36970.1"/>
    </source>
</evidence>
<dbReference type="Gene3D" id="3.40.50.880">
    <property type="match status" value="1"/>
</dbReference>
<dbReference type="KEGG" id="gma:AciX8_2660"/>
<dbReference type="InterPro" id="IPR017853">
    <property type="entry name" value="GH"/>
</dbReference>
<proteinExistence type="predicted"/>
<sequence>MDSTKKNVELESRRDFLKMTAAASLAASVGGLMPGEAHSQAARSTGGPWYKRTYRWGQINLNEQDPLHYDMQWWRSYWKRTQIQGVIINAGGIVAFYPSKDPLHHQARFLNGGDLYGDLVRAARADGLTVFARMDCGSAFEPFYKAHPDWFAMTVEGKPYVVGGRGGDPAVGMAPGEDDDVVLYTTCINGPYYDEYIPKILREIIAHEKPDGFTDNHWAGQGRDSMCYCVNCKSKFRQASGKDLPARKDWNDPVYRQWIEWSHKRRLETWDLFTNTTKAAGGPDCIWSGMLSGNFVQAASSFRDMKELCERADIIMLDQQGRASSGFGPPGTGLNGGFQENGDTGKRVHGLGGWDKIAPESMATYGPRKAARPIPEVRMWMVEGVAGGIAPWWHHVGGYQEDRRQFLVTAPFFQWYAKHQQYLINREPIATVGIVYSERNFEWYGRDDGNYLALAPYNGMIQALIRARIPYVAVHADNIDRDANKVSLLVLPNLASMSNSQVESVQRFVSKGGSLVATDETSLYDEYGDRRPDFALGDVFGAKYTGKRVGPHNASGLDHSYLRLTPDAGQDVDGPRHGNEPPRSAARHPALRGFEETNILTFGGVLHEVKPAQDTTVLLTFVPVFPTNPPENSWMRTPRTQIPGLLVREQKGARIAYLPADIDRRYEQGNIPDHGDLLGNVVRWAAKDTIPLEVRGPGLIDCHLYRQQDRLVLHLVNLTSAGTWRTPVEELIPVGPLTVRMKVPEEVTWKRLLLTVSAETVMPVHQKGGWVQFEVKSVLDHEVVVLE</sequence>
<name>G8P146_GRAMM</name>
<dbReference type="CDD" id="cd03143">
    <property type="entry name" value="A4_beta-galactosidase_middle_domain"/>
    <property type="match status" value="1"/>
</dbReference>
<dbReference type="SUPFAM" id="SSF52317">
    <property type="entry name" value="Class I glutamine amidotransferase-like"/>
    <property type="match status" value="1"/>
</dbReference>
<dbReference type="STRING" id="682795.AciX8_2660"/>
<dbReference type="Gene3D" id="3.20.20.80">
    <property type="entry name" value="Glycosidases"/>
    <property type="match status" value="1"/>
</dbReference>
<dbReference type="InterPro" id="IPR029062">
    <property type="entry name" value="Class_I_gatase-like"/>
</dbReference>
<dbReference type="HOGENOM" id="CLU_020573_0_0_0"/>
<accession>G8P146</accession>
<protein>
    <recommendedName>
        <fullName evidence="4">Beta-galactosidase trimerisation domain-containing protein</fullName>
    </recommendedName>
</protein>
<reference evidence="2 3" key="1">
    <citation type="submission" date="2011-11" db="EMBL/GenBank/DDBJ databases">
        <title>Complete sequence of Granulicella mallensis MP5ACTX8.</title>
        <authorList>
            <consortium name="US DOE Joint Genome Institute"/>
            <person name="Lucas S."/>
            <person name="Copeland A."/>
            <person name="Lapidus A."/>
            <person name="Cheng J.-F."/>
            <person name="Goodwin L."/>
            <person name="Pitluck S."/>
            <person name="Peters L."/>
            <person name="Lu M."/>
            <person name="Detter J.C."/>
            <person name="Han C."/>
            <person name="Tapia R."/>
            <person name="Land M."/>
            <person name="Hauser L."/>
            <person name="Kyrpides N."/>
            <person name="Ivanova N."/>
            <person name="Mikhailova N."/>
            <person name="Pagani I."/>
            <person name="Rawat S."/>
            <person name="Mannisto M."/>
            <person name="Haggblom M."/>
            <person name="Woyke T."/>
        </authorList>
    </citation>
    <scope>NUCLEOTIDE SEQUENCE [LARGE SCALE GENOMIC DNA]</scope>
    <source>
        <strain evidence="3">ATCC BAA-1857 / DSM 23137 / MP5ACTX8</strain>
    </source>
</reference>
<dbReference type="InterPro" id="IPR006311">
    <property type="entry name" value="TAT_signal"/>
</dbReference>